<dbReference type="EMBL" id="JAYKXN010000001">
    <property type="protein sequence ID" value="KAK7317200.1"/>
    <property type="molecule type" value="Genomic_DNA"/>
</dbReference>
<feature type="region of interest" description="Disordered" evidence="1">
    <location>
        <begin position="48"/>
        <end position="90"/>
    </location>
</feature>
<accession>A0AAN9KG22</accession>
<organism evidence="2 3">
    <name type="scientific">Clitoria ternatea</name>
    <name type="common">Butterfly pea</name>
    <dbReference type="NCBI Taxonomy" id="43366"/>
    <lineage>
        <taxon>Eukaryota</taxon>
        <taxon>Viridiplantae</taxon>
        <taxon>Streptophyta</taxon>
        <taxon>Embryophyta</taxon>
        <taxon>Tracheophyta</taxon>
        <taxon>Spermatophyta</taxon>
        <taxon>Magnoliopsida</taxon>
        <taxon>eudicotyledons</taxon>
        <taxon>Gunneridae</taxon>
        <taxon>Pentapetalae</taxon>
        <taxon>rosids</taxon>
        <taxon>fabids</taxon>
        <taxon>Fabales</taxon>
        <taxon>Fabaceae</taxon>
        <taxon>Papilionoideae</taxon>
        <taxon>50 kb inversion clade</taxon>
        <taxon>NPAAA clade</taxon>
        <taxon>indigoferoid/millettioid clade</taxon>
        <taxon>Phaseoleae</taxon>
        <taxon>Clitoria</taxon>
    </lineage>
</organism>
<evidence type="ECO:0000313" key="3">
    <source>
        <dbReference type="Proteomes" id="UP001359559"/>
    </source>
</evidence>
<sequence>MTNPQPFVPVQNNYEAMIITDLVWLLDGLTVDFKMFFKCSKAQRLSRNKRRALADDNASSSSSFNSTPAGDASSFASSSSMAKPLNEDNGHSRGQDIIETWMNSSEQSRFAKGVEPVLIYSTGTSGIQVQLDAKLTLTPLGLDLATLFRYTQTHGVHLNFCKDKIAMLSLFWFVCPSMARLAGCFLP</sequence>
<comment type="caution">
    <text evidence="2">The sequence shown here is derived from an EMBL/GenBank/DDBJ whole genome shotgun (WGS) entry which is preliminary data.</text>
</comment>
<evidence type="ECO:0000313" key="2">
    <source>
        <dbReference type="EMBL" id="KAK7317200.1"/>
    </source>
</evidence>
<name>A0AAN9KG22_CLITE</name>
<proteinExistence type="predicted"/>
<dbReference type="AlphaFoldDB" id="A0AAN9KG22"/>
<keyword evidence="3" id="KW-1185">Reference proteome</keyword>
<feature type="compositionally biased region" description="Low complexity" evidence="1">
    <location>
        <begin position="55"/>
        <end position="82"/>
    </location>
</feature>
<gene>
    <name evidence="2" type="ORF">RJT34_01215</name>
</gene>
<evidence type="ECO:0000256" key="1">
    <source>
        <dbReference type="SAM" id="MobiDB-lite"/>
    </source>
</evidence>
<protein>
    <submittedName>
        <fullName evidence="2">Uncharacterized protein</fullName>
    </submittedName>
</protein>
<reference evidence="2 3" key="1">
    <citation type="submission" date="2024-01" db="EMBL/GenBank/DDBJ databases">
        <title>The genomes of 5 underutilized Papilionoideae crops provide insights into root nodulation and disease resistance.</title>
        <authorList>
            <person name="Yuan L."/>
        </authorList>
    </citation>
    <scope>NUCLEOTIDE SEQUENCE [LARGE SCALE GENOMIC DNA]</scope>
    <source>
        <strain evidence="2">LY-2023</strain>
        <tissue evidence="2">Leaf</tissue>
    </source>
</reference>
<dbReference type="Proteomes" id="UP001359559">
    <property type="component" value="Unassembled WGS sequence"/>
</dbReference>